<name>S0FW25_9BACT</name>
<evidence type="ECO:0000313" key="2">
    <source>
        <dbReference type="Proteomes" id="UP000014216"/>
    </source>
</evidence>
<dbReference type="EMBL" id="APJX01000017">
    <property type="protein sequence ID" value="EMS77329.1"/>
    <property type="molecule type" value="Genomic_DNA"/>
</dbReference>
<dbReference type="Pfam" id="PF08905">
    <property type="entry name" value="DUF1850"/>
    <property type="match status" value="1"/>
</dbReference>
<gene>
    <name evidence="1" type="ORF">Dpo_17c00330</name>
</gene>
<keyword evidence="2" id="KW-1185">Reference proteome</keyword>
<accession>S0FW25</accession>
<dbReference type="Proteomes" id="UP000014216">
    <property type="component" value="Unassembled WGS sequence"/>
</dbReference>
<dbReference type="OrthoDB" id="7345320at2"/>
<dbReference type="InterPro" id="IPR015001">
    <property type="entry name" value="DUF1850"/>
</dbReference>
<dbReference type="RefSeq" id="WP_006968698.1">
    <property type="nucleotide sequence ID" value="NZ_APJX01000017.1"/>
</dbReference>
<evidence type="ECO:0000313" key="1">
    <source>
        <dbReference type="EMBL" id="EMS77329.1"/>
    </source>
</evidence>
<organism evidence="1 2">
    <name type="scientific">Desulfotignum phosphitoxidans DSM 13687</name>
    <dbReference type="NCBI Taxonomy" id="1286635"/>
    <lineage>
        <taxon>Bacteria</taxon>
        <taxon>Pseudomonadati</taxon>
        <taxon>Thermodesulfobacteriota</taxon>
        <taxon>Desulfobacteria</taxon>
        <taxon>Desulfobacterales</taxon>
        <taxon>Desulfobacteraceae</taxon>
        <taxon>Desulfotignum</taxon>
    </lineage>
</organism>
<comment type="caution">
    <text evidence="1">The sequence shown here is derived from an EMBL/GenBank/DDBJ whole genome shotgun (WGS) entry which is preliminary data.</text>
</comment>
<evidence type="ECO:0008006" key="3">
    <source>
        <dbReference type="Google" id="ProtNLM"/>
    </source>
</evidence>
<proteinExistence type="predicted"/>
<reference evidence="1 2" key="1">
    <citation type="journal article" date="2013" name="Genome Announc.">
        <title>Draft Genome Sequence of Desulfotignum phosphitoxidans DSM 13687 Strain FiPS-3.</title>
        <authorList>
            <person name="Poehlein A."/>
            <person name="Daniel R."/>
            <person name="Simeonova D.D."/>
        </authorList>
    </citation>
    <scope>NUCLEOTIDE SEQUENCE [LARGE SCALE GENOMIC DNA]</scope>
    <source>
        <strain evidence="1 2">DSM 13687</strain>
    </source>
</reference>
<sequence length="185" mass="20623">MKIMTRPKIAAAVCLFGLVLILIAGALMMIPAGVALHVTPADADTPILVLPLAPGERFCLHYYHSVENTPIWEDHSMDRSGTIFIEEERYEKFGAGMGKMPGIGQMVQKGKYEAIVDMHYPVNTFVLRVGSPKVAHTLIWRGQQFNLSNQFAHQRVWFSGRPVKLYQAVSYLFSSGRAGSWPEST</sequence>
<dbReference type="AlphaFoldDB" id="S0FW25"/>
<protein>
    <recommendedName>
        <fullName evidence="3">DUF1850 domain-containing protein</fullName>
    </recommendedName>
</protein>